<dbReference type="GO" id="GO:0001508">
    <property type="term" value="P:action potential"/>
    <property type="evidence" value="ECO:0007669"/>
    <property type="project" value="TreeGrafter"/>
</dbReference>
<accession>A0A7M5XIA5</accession>
<evidence type="ECO:0000256" key="6">
    <source>
        <dbReference type="ARBA" id="ARBA00023136"/>
    </source>
</evidence>
<evidence type="ECO:0000313" key="11">
    <source>
        <dbReference type="EnsemblMetazoa" id="CLYHEMP023784.1"/>
    </source>
</evidence>
<keyword evidence="9" id="KW-0732">Signal</keyword>
<feature type="transmembrane region" description="Helical" evidence="8">
    <location>
        <begin position="157"/>
        <end position="175"/>
    </location>
</feature>
<dbReference type="GO" id="GO:0005251">
    <property type="term" value="F:delayed rectifier potassium channel activity"/>
    <property type="evidence" value="ECO:0007669"/>
    <property type="project" value="TreeGrafter"/>
</dbReference>
<evidence type="ECO:0000256" key="4">
    <source>
        <dbReference type="ARBA" id="ARBA00022989"/>
    </source>
</evidence>
<evidence type="ECO:0000256" key="1">
    <source>
        <dbReference type="ARBA" id="ARBA00004141"/>
    </source>
</evidence>
<dbReference type="PANTHER" id="PTHR11537:SF252">
    <property type="entry name" value="POTASSIUM VOLTAGE-GATED CHANNEL PROTEIN SHAW"/>
    <property type="match status" value="1"/>
</dbReference>
<dbReference type="AlphaFoldDB" id="A0A7M5XIA5"/>
<feature type="domain" description="Potassium channel" evidence="10">
    <location>
        <begin position="167"/>
        <end position="244"/>
    </location>
</feature>
<dbReference type="Pfam" id="PF07885">
    <property type="entry name" value="Ion_trans_2"/>
    <property type="match status" value="1"/>
</dbReference>
<keyword evidence="5" id="KW-0406">Ion transport</keyword>
<dbReference type="Proteomes" id="UP000594262">
    <property type="component" value="Unplaced"/>
</dbReference>
<dbReference type="GO" id="GO:0008076">
    <property type="term" value="C:voltage-gated potassium channel complex"/>
    <property type="evidence" value="ECO:0007669"/>
    <property type="project" value="InterPro"/>
</dbReference>
<feature type="transmembrane region" description="Helical" evidence="8">
    <location>
        <begin position="221"/>
        <end position="240"/>
    </location>
</feature>
<evidence type="ECO:0000256" key="5">
    <source>
        <dbReference type="ARBA" id="ARBA00023065"/>
    </source>
</evidence>
<protein>
    <recommendedName>
        <fullName evidence="10">Potassium channel domain-containing protein</fullName>
    </recommendedName>
</protein>
<dbReference type="Gene3D" id="1.10.287.70">
    <property type="match status" value="1"/>
</dbReference>
<evidence type="ECO:0000256" key="7">
    <source>
        <dbReference type="ARBA" id="ARBA00023303"/>
    </source>
</evidence>
<feature type="signal peptide" evidence="9">
    <location>
        <begin position="1"/>
        <end position="25"/>
    </location>
</feature>
<dbReference type="GeneID" id="136798288"/>
<feature type="chain" id="PRO_5029654408" description="Potassium channel domain-containing protein" evidence="9">
    <location>
        <begin position="26"/>
        <end position="496"/>
    </location>
</feature>
<dbReference type="RefSeq" id="XP_066910977.1">
    <property type="nucleotide sequence ID" value="XM_067054876.1"/>
</dbReference>
<organism evidence="11 12">
    <name type="scientific">Clytia hemisphaerica</name>
    <dbReference type="NCBI Taxonomy" id="252671"/>
    <lineage>
        <taxon>Eukaryota</taxon>
        <taxon>Metazoa</taxon>
        <taxon>Cnidaria</taxon>
        <taxon>Hydrozoa</taxon>
        <taxon>Hydroidolina</taxon>
        <taxon>Leptothecata</taxon>
        <taxon>Obeliida</taxon>
        <taxon>Clytiidae</taxon>
        <taxon>Clytia</taxon>
    </lineage>
</organism>
<keyword evidence="3 8" id="KW-0812">Transmembrane</keyword>
<keyword evidence="6 8" id="KW-0472">Membrane</keyword>
<keyword evidence="7" id="KW-0407">Ion channel</keyword>
<keyword evidence="4 8" id="KW-1133">Transmembrane helix</keyword>
<keyword evidence="12" id="KW-1185">Reference proteome</keyword>
<dbReference type="PANTHER" id="PTHR11537">
    <property type="entry name" value="VOLTAGE-GATED POTASSIUM CHANNEL"/>
    <property type="match status" value="1"/>
</dbReference>
<evidence type="ECO:0000256" key="9">
    <source>
        <dbReference type="SAM" id="SignalP"/>
    </source>
</evidence>
<dbReference type="InterPro" id="IPR013099">
    <property type="entry name" value="K_chnl_dom"/>
</dbReference>
<feature type="transmembrane region" description="Helical" evidence="8">
    <location>
        <begin position="191"/>
        <end position="209"/>
    </location>
</feature>
<keyword evidence="2" id="KW-0813">Transport</keyword>
<dbReference type="EnsemblMetazoa" id="CLYHEMT023784.1">
    <property type="protein sequence ID" value="CLYHEMP023784.1"/>
    <property type="gene ID" value="CLYHEMG023784"/>
</dbReference>
<feature type="transmembrane region" description="Helical" evidence="8">
    <location>
        <begin position="386"/>
        <end position="413"/>
    </location>
</feature>
<evidence type="ECO:0000313" key="12">
    <source>
        <dbReference type="Proteomes" id="UP000594262"/>
    </source>
</evidence>
<dbReference type="SUPFAM" id="SSF81324">
    <property type="entry name" value="Voltage-gated potassium channels"/>
    <property type="match status" value="1"/>
</dbReference>
<comment type="subcellular location">
    <subcellularLocation>
        <location evidence="1">Membrane</location>
        <topology evidence="1">Multi-pass membrane protein</topology>
    </subcellularLocation>
</comment>
<dbReference type="InterPro" id="IPR028325">
    <property type="entry name" value="VG_K_chnl"/>
</dbReference>
<reference evidence="11" key="1">
    <citation type="submission" date="2021-01" db="UniProtKB">
        <authorList>
            <consortium name="EnsemblMetazoa"/>
        </authorList>
    </citation>
    <scope>IDENTIFICATION</scope>
</reference>
<name>A0A7M5XIA5_9CNID</name>
<evidence type="ECO:0000259" key="10">
    <source>
        <dbReference type="Pfam" id="PF07885"/>
    </source>
</evidence>
<evidence type="ECO:0000256" key="2">
    <source>
        <dbReference type="ARBA" id="ARBA00022448"/>
    </source>
</evidence>
<evidence type="ECO:0000256" key="3">
    <source>
        <dbReference type="ARBA" id="ARBA00022692"/>
    </source>
</evidence>
<sequence>MTVRAIAKIALSLLLLKMVIGNTSAVKYTALMVHAEPYSWLNGTQMIGLIPDLLNVFSVKCENLTFEVHQVHWSLKQLKEITMNEDPLPEIKSNVHGINIDRNVILGMNNYPNYFKKEHKFLAYPFIFSRGIVAVVHRDTIGLGRKLYEAMVDSAIIMYNGLLLAVISGVIIWAVERRHNCLMFPNETGPGILNGIWLTIVTMATVGYGDMAPRTKLGKGLMMCYMGVATLLIAALTGVYTERVANAEVHINADTKMSVVNGTYDVEIAMRFHKNRGTYIHGDSIKTVRTYVEALKLVQTKQVEMALIDYNVAAWLQEDIIASDLRITKFIEQKFHKHIYIYEDHTEHEKIHELLKCFRYNQNSFDHALTDFVRPINIVRLDVTDMYYALFNIGITPIMSSIALLTFSIVLLYELYVTIKKRCQPKGASNKEYGVRKNEKRFAVKVFEKKLDDKLQGFKEELLRDYNELLSNENRVGFFDQYSEQNTERSDLFILN</sequence>
<proteinExistence type="predicted"/>
<dbReference type="OrthoDB" id="297496at2759"/>
<evidence type="ECO:0000256" key="8">
    <source>
        <dbReference type="SAM" id="Phobius"/>
    </source>
</evidence>